<dbReference type="PANTHER" id="PTHR43539">
    <property type="entry name" value="FLAVIN-BINDING MONOOXYGENASE-LIKE PROTEIN (AFU_ORTHOLOGUE AFUA_4G09220)"/>
    <property type="match status" value="1"/>
</dbReference>
<evidence type="ECO:0000256" key="1">
    <source>
        <dbReference type="ARBA" id="ARBA00023002"/>
    </source>
</evidence>
<gene>
    <name evidence="2" type="ORF">J4E00_13135</name>
</gene>
<dbReference type="RefSeq" id="WP_208175635.1">
    <property type="nucleotide sequence ID" value="NZ_JAGETZ010000005.1"/>
</dbReference>
<dbReference type="PANTHER" id="PTHR43539:SF78">
    <property type="entry name" value="FLAVIN-CONTAINING MONOOXYGENASE"/>
    <property type="match status" value="1"/>
</dbReference>
<dbReference type="EMBL" id="JAGETZ010000005">
    <property type="protein sequence ID" value="MBO2010000.1"/>
    <property type="molecule type" value="Genomic_DNA"/>
</dbReference>
<comment type="caution">
    <text evidence="2">The sequence shown here is derived from an EMBL/GenBank/DDBJ whole genome shotgun (WGS) entry which is preliminary data.</text>
</comment>
<dbReference type="InterPro" id="IPR036188">
    <property type="entry name" value="FAD/NAD-bd_sf"/>
</dbReference>
<accession>A0ABS3QH01</accession>
<dbReference type="Pfam" id="PF13738">
    <property type="entry name" value="Pyr_redox_3"/>
    <property type="match status" value="1"/>
</dbReference>
<dbReference type="Proteomes" id="UP000664369">
    <property type="component" value="Unassembled WGS sequence"/>
</dbReference>
<dbReference type="SUPFAM" id="SSF51905">
    <property type="entry name" value="FAD/NAD(P)-binding domain"/>
    <property type="match status" value="1"/>
</dbReference>
<dbReference type="Gene3D" id="3.50.50.60">
    <property type="entry name" value="FAD/NAD(P)-binding domain"/>
    <property type="match status" value="1"/>
</dbReference>
<dbReference type="PRINTS" id="PR00411">
    <property type="entry name" value="PNDRDTASEI"/>
</dbReference>
<name>A0ABS3QH01_9BACT</name>
<proteinExistence type="predicted"/>
<evidence type="ECO:0000313" key="2">
    <source>
        <dbReference type="EMBL" id="MBO2010000.1"/>
    </source>
</evidence>
<protein>
    <submittedName>
        <fullName evidence="2">FAD-dependent oxidoreductase</fullName>
    </submittedName>
</protein>
<keyword evidence="1" id="KW-0560">Oxidoreductase</keyword>
<organism evidence="2 3">
    <name type="scientific">Hymenobacter negativus</name>
    <dbReference type="NCBI Taxonomy" id="2795026"/>
    <lineage>
        <taxon>Bacteria</taxon>
        <taxon>Pseudomonadati</taxon>
        <taxon>Bacteroidota</taxon>
        <taxon>Cytophagia</taxon>
        <taxon>Cytophagales</taxon>
        <taxon>Hymenobacteraceae</taxon>
        <taxon>Hymenobacter</taxon>
    </lineage>
</organism>
<sequence length="367" mass="39139">MSTPDATATHLLTALDTVVIGAGQAGLAAAYYLQQHGVAFRLLEAAATPGAAWETRYDSLRLFSPAWASGLPGYSWPGPALRYPTRDETTAYLQKYAAHFRFPIDTGQRVVRLTTASSQAGYEVQTEAGGHYLSQRVIIATGPYTTPRIPSWAVQVPAQVIQLHSSAYRRPAQLPGGGPVAVVGSGNSALQIGGDIAATGRPVMVAFDEKTPAVPNNQLSWALLAATGLMRIPRHTGLGRWMHAQPEPVVRGDLAHLRRFANATFIGRATASRSDGSLQGQQAASPPLDAIVWATGYQPDYSWIDLPIIGSDGHPRHQRGLTAAPGIAFLGLDWLDSRNSALLNGVGADARRVVHTLLKQPRSVHGS</sequence>
<dbReference type="InterPro" id="IPR050982">
    <property type="entry name" value="Auxin_biosynth/cation_transpt"/>
</dbReference>
<dbReference type="PRINTS" id="PR00368">
    <property type="entry name" value="FADPNR"/>
</dbReference>
<keyword evidence="3" id="KW-1185">Reference proteome</keyword>
<evidence type="ECO:0000313" key="3">
    <source>
        <dbReference type="Proteomes" id="UP000664369"/>
    </source>
</evidence>
<reference evidence="2 3" key="1">
    <citation type="submission" date="2021-03" db="EMBL/GenBank/DDBJ databases">
        <authorList>
            <person name="Kim M.K."/>
        </authorList>
    </citation>
    <scope>NUCLEOTIDE SEQUENCE [LARGE SCALE GENOMIC DNA]</scope>
    <source>
        <strain evidence="2 3">BT442</strain>
    </source>
</reference>